<keyword evidence="5" id="KW-0597">Phosphoprotein</keyword>
<dbReference type="SMART" id="SM00304">
    <property type="entry name" value="HAMP"/>
    <property type="match status" value="1"/>
</dbReference>
<keyword evidence="6 16" id="KW-0808">Transferase</keyword>
<evidence type="ECO:0000256" key="1">
    <source>
        <dbReference type="ARBA" id="ARBA00000085"/>
    </source>
</evidence>
<dbReference type="EC" id="2.7.13.3" evidence="3"/>
<keyword evidence="12" id="KW-0175">Coiled coil</keyword>
<evidence type="ECO:0000256" key="5">
    <source>
        <dbReference type="ARBA" id="ARBA00022553"/>
    </source>
</evidence>
<dbReference type="SUPFAM" id="SSF55874">
    <property type="entry name" value="ATPase domain of HSP90 chaperone/DNA topoisomerase II/histidine kinase"/>
    <property type="match status" value="1"/>
</dbReference>
<dbReference type="InterPro" id="IPR004358">
    <property type="entry name" value="Sig_transdc_His_kin-like_C"/>
</dbReference>
<feature type="domain" description="HAMP" evidence="15">
    <location>
        <begin position="312"/>
        <end position="364"/>
    </location>
</feature>
<dbReference type="RefSeq" id="WP_138789401.1">
    <property type="nucleotide sequence ID" value="NZ_JBHTGQ010000009.1"/>
</dbReference>
<comment type="catalytic activity">
    <reaction evidence="1">
        <text>ATP + protein L-histidine = ADP + protein N-phospho-L-histidine.</text>
        <dbReference type="EC" id="2.7.13.3"/>
    </reaction>
</comment>
<comment type="caution">
    <text evidence="16">The sequence shown here is derived from an EMBL/GenBank/DDBJ whole genome shotgun (WGS) entry which is preliminary data.</text>
</comment>
<dbReference type="GO" id="GO:0004673">
    <property type="term" value="F:protein histidine kinase activity"/>
    <property type="evidence" value="ECO:0007669"/>
    <property type="project" value="UniProtKB-EC"/>
</dbReference>
<protein>
    <recommendedName>
        <fullName evidence="3">histidine kinase</fullName>
        <ecNumber evidence="3">2.7.13.3</ecNumber>
    </recommendedName>
</protein>
<dbReference type="InterPro" id="IPR003594">
    <property type="entry name" value="HATPase_dom"/>
</dbReference>
<dbReference type="InterPro" id="IPR050640">
    <property type="entry name" value="Bact_2-comp_sensor_kinase"/>
</dbReference>
<keyword evidence="10" id="KW-0902">Two-component regulatory system</keyword>
<dbReference type="SUPFAM" id="SSF158472">
    <property type="entry name" value="HAMP domain-like"/>
    <property type="match status" value="1"/>
</dbReference>
<dbReference type="PANTHER" id="PTHR34220">
    <property type="entry name" value="SENSOR HISTIDINE KINASE YPDA"/>
    <property type="match status" value="1"/>
</dbReference>
<dbReference type="CDD" id="cd18774">
    <property type="entry name" value="PDC2_HK_sensor"/>
    <property type="match status" value="1"/>
</dbReference>
<feature type="transmembrane region" description="Helical" evidence="13">
    <location>
        <begin position="293"/>
        <end position="315"/>
    </location>
</feature>
<evidence type="ECO:0000256" key="11">
    <source>
        <dbReference type="ARBA" id="ARBA00023136"/>
    </source>
</evidence>
<evidence type="ECO:0000256" key="12">
    <source>
        <dbReference type="SAM" id="Coils"/>
    </source>
</evidence>
<dbReference type="InterPro" id="IPR010559">
    <property type="entry name" value="Sig_transdc_His_kin_internal"/>
</dbReference>
<evidence type="ECO:0000256" key="9">
    <source>
        <dbReference type="ARBA" id="ARBA00022840"/>
    </source>
</evidence>
<dbReference type="Pfam" id="PF00672">
    <property type="entry name" value="HAMP"/>
    <property type="match status" value="1"/>
</dbReference>
<evidence type="ECO:0000256" key="3">
    <source>
        <dbReference type="ARBA" id="ARBA00012438"/>
    </source>
</evidence>
<dbReference type="Pfam" id="PF02518">
    <property type="entry name" value="HATPase_c"/>
    <property type="match status" value="1"/>
</dbReference>
<dbReference type="PROSITE" id="PS50109">
    <property type="entry name" value="HIS_KIN"/>
    <property type="match status" value="1"/>
</dbReference>
<dbReference type="PRINTS" id="PR00344">
    <property type="entry name" value="BCTRLSENSOR"/>
</dbReference>
<evidence type="ECO:0000256" key="2">
    <source>
        <dbReference type="ARBA" id="ARBA00004651"/>
    </source>
</evidence>
<sequence length="587" mass="66019">MRRWFAKSLKRQLSVLLLIAVLLPLVGSGVISYRIAASVTEEKAKEAGTNTLRQIAGSYEFIVRDVENMSLFLIGHKDFQSYLDAESADITRYSLNVGFLTNLAFSKTYIADITVKPAKPLPELSNTTILRTELPDVLRKYQAEYSSVNKWWSPPYETYTVEGLKRVVSLVREIRNTNNFQVLGTLSISLDEAELSRYLTESGWVPEGDLVLVDGRGTVIASDDDRNLNLTLDQVFPDLPKTNDGSDVFTYGTGQDARTVLTHKLNVADWTLVGVIPTEIYTSQNAYVLRTTALAAGLGIVFAVVLVLMFVQLVTRPLSRLSATMKDLNPDEPIPVFKVRHADEVGLLLHSFNKLSDRIQRLKEQVQQNEAMKKEADILALQAQINPHFLYNTLSSIHWMALMNKDDKIARMVGSLSDFLRFSLNKGEEFCPIEQELAHAQNYADIQSIRFPDQFEIEFLADPTLLRRRMLKLLLQPLIENSLIHGVQKKKEKGMIYVHVERIGNQARFSVEDTGVGIPEAKLNELREQLATDRPGNQTAARSGYGLLNVHRRLVLHYGPDAALIIHSVAGKGTRISFHIPLEEDSE</sequence>
<feature type="domain" description="Histidine kinase" evidence="14">
    <location>
        <begin position="471"/>
        <end position="584"/>
    </location>
</feature>
<keyword evidence="7" id="KW-0547">Nucleotide-binding</keyword>
<evidence type="ECO:0000256" key="13">
    <source>
        <dbReference type="SAM" id="Phobius"/>
    </source>
</evidence>
<evidence type="ECO:0000256" key="6">
    <source>
        <dbReference type="ARBA" id="ARBA00022679"/>
    </source>
</evidence>
<keyword evidence="17" id="KW-1185">Reference proteome</keyword>
<dbReference type="InterPro" id="IPR005467">
    <property type="entry name" value="His_kinase_dom"/>
</dbReference>
<accession>A0ABW2UYQ5</accession>
<reference evidence="17" key="1">
    <citation type="journal article" date="2019" name="Int. J. Syst. Evol. Microbiol.">
        <title>The Global Catalogue of Microorganisms (GCM) 10K type strain sequencing project: providing services to taxonomists for standard genome sequencing and annotation.</title>
        <authorList>
            <consortium name="The Broad Institute Genomics Platform"/>
            <consortium name="The Broad Institute Genome Sequencing Center for Infectious Disease"/>
            <person name="Wu L."/>
            <person name="Ma J."/>
        </authorList>
    </citation>
    <scope>NUCLEOTIDE SEQUENCE [LARGE SCALE GENOMIC DNA]</scope>
    <source>
        <strain evidence="17">JCM 18657</strain>
    </source>
</reference>
<keyword evidence="11 13" id="KW-0472">Membrane</keyword>
<evidence type="ECO:0000313" key="17">
    <source>
        <dbReference type="Proteomes" id="UP001596528"/>
    </source>
</evidence>
<feature type="coiled-coil region" evidence="12">
    <location>
        <begin position="352"/>
        <end position="382"/>
    </location>
</feature>
<name>A0ABW2UYQ5_9BACL</name>
<keyword evidence="8 16" id="KW-0418">Kinase</keyword>
<gene>
    <name evidence="16" type="ORF">ACFQWB_03685</name>
</gene>
<dbReference type="Gene3D" id="6.10.340.10">
    <property type="match status" value="1"/>
</dbReference>
<dbReference type="PANTHER" id="PTHR34220:SF7">
    <property type="entry name" value="SENSOR HISTIDINE KINASE YPDA"/>
    <property type="match status" value="1"/>
</dbReference>
<evidence type="ECO:0000256" key="7">
    <source>
        <dbReference type="ARBA" id="ARBA00022741"/>
    </source>
</evidence>
<evidence type="ECO:0000256" key="8">
    <source>
        <dbReference type="ARBA" id="ARBA00022777"/>
    </source>
</evidence>
<evidence type="ECO:0000259" key="14">
    <source>
        <dbReference type="PROSITE" id="PS50109"/>
    </source>
</evidence>
<keyword evidence="13" id="KW-0812">Transmembrane</keyword>
<dbReference type="CDD" id="cd06225">
    <property type="entry name" value="HAMP"/>
    <property type="match status" value="1"/>
</dbReference>
<dbReference type="EMBL" id="JBHTGQ010000009">
    <property type="protein sequence ID" value="MFC7749047.1"/>
    <property type="molecule type" value="Genomic_DNA"/>
</dbReference>
<comment type="subcellular location">
    <subcellularLocation>
        <location evidence="2">Cell membrane</location>
        <topology evidence="2">Multi-pass membrane protein</topology>
    </subcellularLocation>
</comment>
<evidence type="ECO:0000313" key="16">
    <source>
        <dbReference type="EMBL" id="MFC7749047.1"/>
    </source>
</evidence>
<dbReference type="Proteomes" id="UP001596528">
    <property type="component" value="Unassembled WGS sequence"/>
</dbReference>
<keyword evidence="9" id="KW-0067">ATP-binding</keyword>
<organism evidence="16 17">
    <name type="scientific">Paenibacillus thermoaerophilus</name>
    <dbReference type="NCBI Taxonomy" id="1215385"/>
    <lineage>
        <taxon>Bacteria</taxon>
        <taxon>Bacillati</taxon>
        <taxon>Bacillota</taxon>
        <taxon>Bacilli</taxon>
        <taxon>Bacillales</taxon>
        <taxon>Paenibacillaceae</taxon>
        <taxon>Paenibacillus</taxon>
    </lineage>
</organism>
<dbReference type="Gene3D" id="3.30.565.10">
    <property type="entry name" value="Histidine kinase-like ATPase, C-terminal domain"/>
    <property type="match status" value="1"/>
</dbReference>
<keyword evidence="13" id="KW-1133">Transmembrane helix</keyword>
<dbReference type="PROSITE" id="PS50885">
    <property type="entry name" value="HAMP"/>
    <property type="match status" value="1"/>
</dbReference>
<evidence type="ECO:0000259" key="15">
    <source>
        <dbReference type="PROSITE" id="PS50885"/>
    </source>
</evidence>
<dbReference type="SMART" id="SM00387">
    <property type="entry name" value="HATPase_c"/>
    <property type="match status" value="1"/>
</dbReference>
<keyword evidence="4" id="KW-1003">Cell membrane</keyword>
<dbReference type="InterPro" id="IPR036890">
    <property type="entry name" value="HATPase_C_sf"/>
</dbReference>
<evidence type="ECO:0000256" key="10">
    <source>
        <dbReference type="ARBA" id="ARBA00023012"/>
    </source>
</evidence>
<proteinExistence type="predicted"/>
<dbReference type="InterPro" id="IPR003660">
    <property type="entry name" value="HAMP_dom"/>
</dbReference>
<evidence type="ECO:0000256" key="4">
    <source>
        <dbReference type="ARBA" id="ARBA00022475"/>
    </source>
</evidence>
<dbReference type="Pfam" id="PF06580">
    <property type="entry name" value="His_kinase"/>
    <property type="match status" value="1"/>
</dbReference>